<name>A0ABP7EWB3_9SPHN</name>
<evidence type="ECO:0000313" key="2">
    <source>
        <dbReference type="Proteomes" id="UP001500523"/>
    </source>
</evidence>
<dbReference type="Proteomes" id="UP001500523">
    <property type="component" value="Unassembled WGS sequence"/>
</dbReference>
<organism evidence="1 2">
    <name type="scientific">Sphingomonas cynarae</name>
    <dbReference type="NCBI Taxonomy" id="930197"/>
    <lineage>
        <taxon>Bacteria</taxon>
        <taxon>Pseudomonadati</taxon>
        <taxon>Pseudomonadota</taxon>
        <taxon>Alphaproteobacteria</taxon>
        <taxon>Sphingomonadales</taxon>
        <taxon>Sphingomonadaceae</taxon>
        <taxon>Sphingomonas</taxon>
    </lineage>
</organism>
<keyword evidence="2" id="KW-1185">Reference proteome</keyword>
<evidence type="ECO:0000313" key="1">
    <source>
        <dbReference type="EMBL" id="GAA3725747.1"/>
    </source>
</evidence>
<comment type="caution">
    <text evidence="1">The sequence shown here is derived from an EMBL/GenBank/DDBJ whole genome shotgun (WGS) entry which is preliminary data.</text>
</comment>
<dbReference type="EMBL" id="BAABBF010000021">
    <property type="protein sequence ID" value="GAA3725747.1"/>
    <property type="molecule type" value="Genomic_DNA"/>
</dbReference>
<protein>
    <submittedName>
        <fullName evidence="1">Uncharacterized protein</fullName>
    </submittedName>
</protein>
<reference evidence="2" key="1">
    <citation type="journal article" date="2019" name="Int. J. Syst. Evol. Microbiol.">
        <title>The Global Catalogue of Microorganisms (GCM) 10K type strain sequencing project: providing services to taxonomists for standard genome sequencing and annotation.</title>
        <authorList>
            <consortium name="The Broad Institute Genomics Platform"/>
            <consortium name="The Broad Institute Genome Sequencing Center for Infectious Disease"/>
            <person name="Wu L."/>
            <person name="Ma J."/>
        </authorList>
    </citation>
    <scope>NUCLEOTIDE SEQUENCE [LARGE SCALE GENOMIC DNA]</scope>
    <source>
        <strain evidence="2">JCM 17498</strain>
    </source>
</reference>
<gene>
    <name evidence="1" type="ORF">GCM10022268_36790</name>
</gene>
<accession>A0ABP7EWB3</accession>
<proteinExistence type="predicted"/>
<sequence length="55" mass="6023">MTSFETVPACIASIIAAEMDGQTKAYELASRKTLIRRVHQVTGIRLDVTTADKTL</sequence>
<dbReference type="RefSeq" id="WP_344694861.1">
    <property type="nucleotide sequence ID" value="NZ_BAABBF010000021.1"/>
</dbReference>